<reference evidence="1 2" key="1">
    <citation type="submission" date="2017-11" db="EMBL/GenBank/DDBJ databases">
        <title>Evolution of Phototrophy in the Chloroflexi Phylum Driven by Horizontal Gene Transfer.</title>
        <authorList>
            <person name="Ward L.M."/>
            <person name="Hemp J."/>
            <person name="Shih P.M."/>
            <person name="Mcglynn S.E."/>
            <person name="Fischer W."/>
        </authorList>
    </citation>
    <scope>NUCLEOTIDE SEQUENCE [LARGE SCALE GENOMIC DNA]</scope>
    <source>
        <strain evidence="1">JP3_7</strain>
    </source>
</reference>
<feature type="non-terminal residue" evidence="1">
    <location>
        <position position="81"/>
    </location>
</feature>
<proteinExistence type="predicted"/>
<accession>A0A2M8Q9X5</accession>
<dbReference type="Proteomes" id="UP000230790">
    <property type="component" value="Unassembled WGS sequence"/>
</dbReference>
<evidence type="ECO:0000313" key="1">
    <source>
        <dbReference type="EMBL" id="PJF46606.1"/>
    </source>
</evidence>
<dbReference type="InterPro" id="IPR023074">
    <property type="entry name" value="HMG_CoA_Rdtase_cat_sf"/>
</dbReference>
<sequence length="81" mass="8647">MDETISPPRLRDLPVSARAQALGLNSEQADVLRAGLSLEQADHMIENVIGTFALPLGVAQHFVVNGREIAAVPMVIEEASV</sequence>
<comment type="caution">
    <text evidence="1">The sequence shown here is derived from an EMBL/GenBank/DDBJ whole genome shotgun (WGS) entry which is preliminary data.</text>
</comment>
<dbReference type="GO" id="GO:0015936">
    <property type="term" value="P:coenzyme A metabolic process"/>
    <property type="evidence" value="ECO:0007669"/>
    <property type="project" value="InterPro"/>
</dbReference>
<name>A0A2M8Q9X5_9CHLR</name>
<dbReference type="GO" id="GO:0004420">
    <property type="term" value="F:hydroxymethylglutaryl-CoA reductase (NADPH) activity"/>
    <property type="evidence" value="ECO:0007669"/>
    <property type="project" value="InterPro"/>
</dbReference>
<dbReference type="Pfam" id="PF00368">
    <property type="entry name" value="HMG-CoA_red"/>
    <property type="match status" value="1"/>
</dbReference>
<dbReference type="InterPro" id="IPR009029">
    <property type="entry name" value="HMG_CoA_Rdtase_sub-bd_dom_sf"/>
</dbReference>
<organism evidence="1 2">
    <name type="scientific">Candidatus Thermofonsia Clade 3 bacterium</name>
    <dbReference type="NCBI Taxonomy" id="2364212"/>
    <lineage>
        <taxon>Bacteria</taxon>
        <taxon>Bacillati</taxon>
        <taxon>Chloroflexota</taxon>
        <taxon>Candidatus Thermofontia</taxon>
        <taxon>Candidatus Thermofonsia Clade 3</taxon>
    </lineage>
</organism>
<dbReference type="Gene3D" id="3.90.770.10">
    <property type="entry name" value="3-hydroxy-3-methylglutaryl-coenzyme A Reductase, Chain A, domain 2"/>
    <property type="match status" value="1"/>
</dbReference>
<dbReference type="EMBL" id="PGTN01000125">
    <property type="protein sequence ID" value="PJF46606.1"/>
    <property type="molecule type" value="Genomic_DNA"/>
</dbReference>
<gene>
    <name evidence="1" type="ORF">CUN48_12920</name>
</gene>
<protein>
    <submittedName>
        <fullName evidence="1">3-hydroxy-3-methylglutaryl-CoA reductase</fullName>
    </submittedName>
</protein>
<evidence type="ECO:0000313" key="2">
    <source>
        <dbReference type="Proteomes" id="UP000230790"/>
    </source>
</evidence>
<dbReference type="InterPro" id="IPR002202">
    <property type="entry name" value="HMG_CoA_Rdtase"/>
</dbReference>
<dbReference type="AlphaFoldDB" id="A0A2M8Q9X5"/>
<dbReference type="SUPFAM" id="SSF56542">
    <property type="entry name" value="Substrate-binding domain of HMG-CoA reductase"/>
    <property type="match status" value="1"/>
</dbReference>